<gene>
    <name evidence="2" type="ORF">ACH5RR_024623</name>
</gene>
<dbReference type="EMBL" id="JBJUIK010000011">
    <property type="protein sequence ID" value="KAL3511906.1"/>
    <property type="molecule type" value="Genomic_DNA"/>
</dbReference>
<evidence type="ECO:0000256" key="1">
    <source>
        <dbReference type="SAM" id="MobiDB-lite"/>
    </source>
</evidence>
<name>A0ABD2YY53_9GENT</name>
<sequence length="236" mass="26379">MPTPSCGGFLQVEKEGVAEDVSRLLSEAGSVDLVSEQPNDLTEERVRQIDTAKSESSGEDADVPLRDKQDGSLRTSADVHTAIEVLSAERRLRKWTPRQSLIKLIIMLCLSEMEHVLATAKSLELNRNEISEAACYFAMKGKLIELTIVLMAFIDEAMGPVCVYEFEDYSISDTPILFRQFVRGELAALVDLEFYLMGRKQKENNLLFKLCKERQSAMVSTLPLLQLFDTAGVACH</sequence>
<comment type="caution">
    <text evidence="2">The sequence shown here is derived from an EMBL/GenBank/DDBJ whole genome shotgun (WGS) entry which is preliminary data.</text>
</comment>
<organism evidence="2 3">
    <name type="scientific">Cinchona calisaya</name>
    <dbReference type="NCBI Taxonomy" id="153742"/>
    <lineage>
        <taxon>Eukaryota</taxon>
        <taxon>Viridiplantae</taxon>
        <taxon>Streptophyta</taxon>
        <taxon>Embryophyta</taxon>
        <taxon>Tracheophyta</taxon>
        <taxon>Spermatophyta</taxon>
        <taxon>Magnoliopsida</taxon>
        <taxon>eudicotyledons</taxon>
        <taxon>Gunneridae</taxon>
        <taxon>Pentapetalae</taxon>
        <taxon>asterids</taxon>
        <taxon>lamiids</taxon>
        <taxon>Gentianales</taxon>
        <taxon>Rubiaceae</taxon>
        <taxon>Cinchonoideae</taxon>
        <taxon>Cinchoneae</taxon>
        <taxon>Cinchona</taxon>
    </lineage>
</organism>
<keyword evidence="3" id="KW-1185">Reference proteome</keyword>
<reference evidence="2 3" key="1">
    <citation type="submission" date="2024-11" db="EMBL/GenBank/DDBJ databases">
        <title>A near-complete genome assembly of Cinchona calisaya.</title>
        <authorList>
            <person name="Lian D.C."/>
            <person name="Zhao X.W."/>
            <person name="Wei L."/>
        </authorList>
    </citation>
    <scope>NUCLEOTIDE SEQUENCE [LARGE SCALE GENOMIC DNA]</scope>
    <source>
        <tissue evidence="2">Nenye</tissue>
    </source>
</reference>
<dbReference type="AlphaFoldDB" id="A0ABD2YY53"/>
<accession>A0ABD2YY53</accession>
<evidence type="ECO:0000313" key="3">
    <source>
        <dbReference type="Proteomes" id="UP001630127"/>
    </source>
</evidence>
<feature type="region of interest" description="Disordered" evidence="1">
    <location>
        <begin position="49"/>
        <end position="71"/>
    </location>
</feature>
<protein>
    <submittedName>
        <fullName evidence="2">Uncharacterized protein</fullName>
    </submittedName>
</protein>
<proteinExistence type="predicted"/>
<evidence type="ECO:0000313" key="2">
    <source>
        <dbReference type="EMBL" id="KAL3511906.1"/>
    </source>
</evidence>
<dbReference type="Proteomes" id="UP001630127">
    <property type="component" value="Unassembled WGS sequence"/>
</dbReference>